<proteinExistence type="predicted"/>
<dbReference type="EMBL" id="JAHMHR010000011">
    <property type="protein sequence ID" value="KAK1688564.1"/>
    <property type="molecule type" value="Genomic_DNA"/>
</dbReference>
<protein>
    <submittedName>
        <fullName evidence="2">Uncharacterized protein</fullName>
    </submittedName>
</protein>
<dbReference type="RefSeq" id="XP_060432259.1">
    <property type="nucleotide sequence ID" value="XM_060567634.1"/>
</dbReference>
<sequence>MDSMLHGSRAVSEILSRMRAVGICLVCLSALRSTELGGVHGRLDGSGRQRTRGIWAATFAFSSSACGGIDHGYRWTNRLTNEPPLPQCKIRSAEGRRRTQLECGLLRESDVPGATHVATASNTGFTGRLANGGQHRAHAGRERRDSREMRWEHVPLLYRMVLEKATSHPLHFVRHIIWRVGRLTALQHRQLLPNSKRVAVKKSTT</sequence>
<name>A0AAJ0AUV9_9PEZI</name>
<comment type="caution">
    <text evidence="2">The sequence shown here is derived from an EMBL/GenBank/DDBJ whole genome shotgun (WGS) entry which is preliminary data.</text>
</comment>
<accession>A0AAJ0AUV9</accession>
<evidence type="ECO:0000256" key="1">
    <source>
        <dbReference type="SAM" id="MobiDB-lite"/>
    </source>
</evidence>
<dbReference type="GeneID" id="85452160"/>
<keyword evidence="3" id="KW-1185">Reference proteome</keyword>
<dbReference type="Proteomes" id="UP001224890">
    <property type="component" value="Unassembled WGS sequence"/>
</dbReference>
<evidence type="ECO:0000313" key="2">
    <source>
        <dbReference type="EMBL" id="KAK1688564.1"/>
    </source>
</evidence>
<dbReference type="AlphaFoldDB" id="A0AAJ0AUV9"/>
<gene>
    <name evidence="2" type="ORF">BDP55DRAFT_48488</name>
</gene>
<evidence type="ECO:0000313" key="3">
    <source>
        <dbReference type="Proteomes" id="UP001224890"/>
    </source>
</evidence>
<reference evidence="2" key="1">
    <citation type="submission" date="2021-06" db="EMBL/GenBank/DDBJ databases">
        <title>Comparative genomics, transcriptomics and evolutionary studies reveal genomic signatures of adaptation to plant cell wall in hemibiotrophic fungi.</title>
        <authorList>
            <consortium name="DOE Joint Genome Institute"/>
            <person name="Baroncelli R."/>
            <person name="Diaz J.F."/>
            <person name="Benocci T."/>
            <person name="Peng M."/>
            <person name="Battaglia E."/>
            <person name="Haridas S."/>
            <person name="Andreopoulos W."/>
            <person name="Labutti K."/>
            <person name="Pangilinan J."/>
            <person name="Floch G.L."/>
            <person name="Makela M.R."/>
            <person name="Henrissat B."/>
            <person name="Grigoriev I.V."/>
            <person name="Crouch J.A."/>
            <person name="De Vries R.P."/>
            <person name="Sukno S.A."/>
            <person name="Thon M.R."/>
        </authorList>
    </citation>
    <scope>NUCLEOTIDE SEQUENCE</scope>
    <source>
        <strain evidence="2">CBS 193.32</strain>
    </source>
</reference>
<feature type="region of interest" description="Disordered" evidence="1">
    <location>
        <begin position="123"/>
        <end position="146"/>
    </location>
</feature>
<organism evidence="2 3">
    <name type="scientific">Colletotrichum godetiae</name>
    <dbReference type="NCBI Taxonomy" id="1209918"/>
    <lineage>
        <taxon>Eukaryota</taxon>
        <taxon>Fungi</taxon>
        <taxon>Dikarya</taxon>
        <taxon>Ascomycota</taxon>
        <taxon>Pezizomycotina</taxon>
        <taxon>Sordariomycetes</taxon>
        <taxon>Hypocreomycetidae</taxon>
        <taxon>Glomerellales</taxon>
        <taxon>Glomerellaceae</taxon>
        <taxon>Colletotrichum</taxon>
        <taxon>Colletotrichum acutatum species complex</taxon>
    </lineage>
</organism>